<sequence length="93" mass="10835">MLGFLQRNDKQLGYDPSIMSTSDGKRFIDIIRDPRSERLILDSLTKRAPYVVGRATICWKAHREGDQTNMPWLLKTRGSIRGEKQKAHFYPKQ</sequence>
<organism evidence="2 3">
    <name type="scientific">Aspergillus ochraceoroseus IBT 24754</name>
    <dbReference type="NCBI Taxonomy" id="1392256"/>
    <lineage>
        <taxon>Eukaryota</taxon>
        <taxon>Fungi</taxon>
        <taxon>Dikarya</taxon>
        <taxon>Ascomycota</taxon>
        <taxon>Pezizomycotina</taxon>
        <taxon>Eurotiomycetes</taxon>
        <taxon>Eurotiomycetidae</taxon>
        <taxon>Eurotiales</taxon>
        <taxon>Aspergillaceae</taxon>
        <taxon>Aspergillus</taxon>
        <taxon>Aspergillus subgen. Nidulantes</taxon>
    </lineage>
</organism>
<dbReference type="InterPro" id="IPR040976">
    <property type="entry name" value="Pkinase_fungal"/>
</dbReference>
<dbReference type="EMBL" id="MSFN02000003">
    <property type="protein sequence ID" value="PTU21601.1"/>
    <property type="molecule type" value="Genomic_DNA"/>
</dbReference>
<dbReference type="Proteomes" id="UP000244073">
    <property type="component" value="Unassembled WGS sequence"/>
</dbReference>
<protein>
    <recommendedName>
        <fullName evidence="1">Fungal-type protein kinase domain-containing protein</fullName>
    </recommendedName>
</protein>
<evidence type="ECO:0000313" key="3">
    <source>
        <dbReference type="Proteomes" id="UP000244073"/>
    </source>
</evidence>
<evidence type="ECO:0000313" key="2">
    <source>
        <dbReference type="EMBL" id="PTU21601.1"/>
    </source>
</evidence>
<dbReference type="OrthoDB" id="5584477at2759"/>
<reference evidence="2 3" key="1">
    <citation type="journal article" date="2018" name="Proc. Natl. Acad. Sci. U.S.A.">
        <title>Linking secondary metabolites to gene clusters through genome sequencing of six diverse Aspergillus species.</title>
        <authorList>
            <person name="Kaerboelling I."/>
            <person name="Vesth T.C."/>
            <person name="Frisvad J.C."/>
            <person name="Nybo J.L."/>
            <person name="Theobald S."/>
            <person name="Kuo A."/>
            <person name="Bowyer P."/>
            <person name="Matsuda Y."/>
            <person name="Mondo S."/>
            <person name="Lyhne E.K."/>
            <person name="Kogle M.E."/>
            <person name="Clum A."/>
            <person name="Lipzen A."/>
            <person name="Salamov A."/>
            <person name="Ngan C.Y."/>
            <person name="Daum C."/>
            <person name="Chiniquy J."/>
            <person name="Barry K."/>
            <person name="LaButti K."/>
            <person name="Haridas S."/>
            <person name="Simmons B.A."/>
            <person name="Magnuson J.K."/>
            <person name="Mortensen U.H."/>
            <person name="Larsen T.O."/>
            <person name="Grigoriev I.V."/>
            <person name="Baker S.E."/>
            <person name="Andersen M.R."/>
        </authorList>
    </citation>
    <scope>NUCLEOTIDE SEQUENCE [LARGE SCALE GENOMIC DNA]</scope>
    <source>
        <strain evidence="2 3">IBT 24754</strain>
    </source>
</reference>
<name>A0A2T5LZ85_9EURO</name>
<accession>A0A2T5LZ85</accession>
<evidence type="ECO:0000259" key="1">
    <source>
        <dbReference type="Pfam" id="PF17667"/>
    </source>
</evidence>
<dbReference type="RefSeq" id="XP_040752993.1">
    <property type="nucleotide sequence ID" value="XM_040892546.1"/>
</dbReference>
<gene>
    <name evidence="2" type="ORF">P175DRAFT_0192791</name>
</gene>
<comment type="caution">
    <text evidence="2">The sequence shown here is derived from an EMBL/GenBank/DDBJ whole genome shotgun (WGS) entry which is preliminary data.</text>
</comment>
<feature type="domain" description="Fungal-type protein kinase" evidence="1">
    <location>
        <begin position="1"/>
        <end position="67"/>
    </location>
</feature>
<proteinExistence type="predicted"/>
<dbReference type="AlphaFoldDB" id="A0A2T5LZ85"/>
<dbReference type="Pfam" id="PF17667">
    <property type="entry name" value="Pkinase_fungal"/>
    <property type="match status" value="1"/>
</dbReference>
<dbReference type="GeneID" id="63809428"/>
<dbReference type="VEuPathDB" id="FungiDB:P175DRAFT_0192791"/>